<feature type="transmembrane region" description="Helical" evidence="1">
    <location>
        <begin position="31"/>
        <end position="51"/>
    </location>
</feature>
<protein>
    <submittedName>
        <fullName evidence="2">Uncharacterized protein</fullName>
    </submittedName>
</protein>
<evidence type="ECO:0000313" key="3">
    <source>
        <dbReference type="Proteomes" id="UP001597040"/>
    </source>
</evidence>
<keyword evidence="1" id="KW-1133">Transmembrane helix</keyword>
<keyword evidence="3" id="KW-1185">Reference proteome</keyword>
<feature type="transmembrane region" description="Helical" evidence="1">
    <location>
        <begin position="6"/>
        <end position="24"/>
    </location>
</feature>
<accession>A0ABW3LJ65</accession>
<dbReference type="RefSeq" id="WP_390361321.1">
    <property type="nucleotide sequence ID" value="NZ_JBHTKJ010000018.1"/>
</dbReference>
<sequence length="159" mass="18687">MSVISFVVVLLLLLSFSSFAFWFWRRKERKYKFAFLWIPFLLLLAFGATYIPHKVVSIDPSEVSKITVFDGNTGYDLEITDVTDINHIIRNLNEVTFQKGKLSFGYMGFSFRTTIFDHNGKSMKEITINSDDTIRYKGFFYNSIDHSIEYDYIEQLVRK</sequence>
<gene>
    <name evidence="2" type="ORF">ACFQ3N_08235</name>
</gene>
<name>A0ABW3LJ65_9BACI</name>
<keyword evidence="1" id="KW-0472">Membrane</keyword>
<dbReference type="Proteomes" id="UP001597040">
    <property type="component" value="Unassembled WGS sequence"/>
</dbReference>
<reference evidence="3" key="1">
    <citation type="journal article" date="2019" name="Int. J. Syst. Evol. Microbiol.">
        <title>The Global Catalogue of Microorganisms (GCM) 10K type strain sequencing project: providing services to taxonomists for standard genome sequencing and annotation.</title>
        <authorList>
            <consortium name="The Broad Institute Genomics Platform"/>
            <consortium name="The Broad Institute Genome Sequencing Center for Infectious Disease"/>
            <person name="Wu L."/>
            <person name="Ma J."/>
        </authorList>
    </citation>
    <scope>NUCLEOTIDE SEQUENCE [LARGE SCALE GENOMIC DNA]</scope>
    <source>
        <strain evidence="3">CCUG 56754</strain>
    </source>
</reference>
<dbReference type="EMBL" id="JBHTKJ010000018">
    <property type="protein sequence ID" value="MFD1038386.1"/>
    <property type="molecule type" value="Genomic_DNA"/>
</dbReference>
<evidence type="ECO:0000313" key="2">
    <source>
        <dbReference type="EMBL" id="MFD1038386.1"/>
    </source>
</evidence>
<proteinExistence type="predicted"/>
<evidence type="ECO:0000256" key="1">
    <source>
        <dbReference type="SAM" id="Phobius"/>
    </source>
</evidence>
<comment type="caution">
    <text evidence="2">The sequence shown here is derived from an EMBL/GenBank/DDBJ whole genome shotgun (WGS) entry which is preliminary data.</text>
</comment>
<keyword evidence="1" id="KW-0812">Transmembrane</keyword>
<organism evidence="2 3">
    <name type="scientific">Virgibacillus byunsanensis</name>
    <dbReference type="NCBI Taxonomy" id="570945"/>
    <lineage>
        <taxon>Bacteria</taxon>
        <taxon>Bacillati</taxon>
        <taxon>Bacillota</taxon>
        <taxon>Bacilli</taxon>
        <taxon>Bacillales</taxon>
        <taxon>Bacillaceae</taxon>
        <taxon>Virgibacillus</taxon>
    </lineage>
</organism>